<keyword evidence="3" id="KW-1185">Reference proteome</keyword>
<name>A0AAV7SZQ7_PLEWA</name>
<comment type="caution">
    <text evidence="2">The sequence shown here is derived from an EMBL/GenBank/DDBJ whole genome shotgun (WGS) entry which is preliminary data.</text>
</comment>
<keyword evidence="1" id="KW-0812">Transmembrane</keyword>
<proteinExistence type="predicted"/>
<keyword evidence="1" id="KW-1133">Transmembrane helix</keyword>
<dbReference type="EMBL" id="JANPWB010000007">
    <property type="protein sequence ID" value="KAJ1169648.1"/>
    <property type="molecule type" value="Genomic_DNA"/>
</dbReference>
<reference evidence="2" key="1">
    <citation type="journal article" date="2022" name="bioRxiv">
        <title>Sequencing and chromosome-scale assembly of the giantPleurodeles waltlgenome.</title>
        <authorList>
            <person name="Brown T."/>
            <person name="Elewa A."/>
            <person name="Iarovenko S."/>
            <person name="Subramanian E."/>
            <person name="Araus A.J."/>
            <person name="Petzold A."/>
            <person name="Susuki M."/>
            <person name="Suzuki K.-i.T."/>
            <person name="Hayashi T."/>
            <person name="Toyoda A."/>
            <person name="Oliveira C."/>
            <person name="Osipova E."/>
            <person name="Leigh N.D."/>
            <person name="Simon A."/>
            <person name="Yun M.H."/>
        </authorList>
    </citation>
    <scope>NUCLEOTIDE SEQUENCE</scope>
    <source>
        <strain evidence="2">20211129_DDA</strain>
        <tissue evidence="2">Liver</tissue>
    </source>
</reference>
<dbReference type="Proteomes" id="UP001066276">
    <property type="component" value="Chromosome 4_1"/>
</dbReference>
<protein>
    <submittedName>
        <fullName evidence="2">Uncharacterized protein</fullName>
    </submittedName>
</protein>
<evidence type="ECO:0000313" key="3">
    <source>
        <dbReference type="Proteomes" id="UP001066276"/>
    </source>
</evidence>
<gene>
    <name evidence="2" type="ORF">NDU88_001539</name>
</gene>
<evidence type="ECO:0000256" key="1">
    <source>
        <dbReference type="SAM" id="Phobius"/>
    </source>
</evidence>
<accession>A0AAV7SZQ7</accession>
<sequence length="78" mass="8659">MMLDTEPCYPCLRMMLDTEPVLSLPADDAGHGALFRGWRSNPGDGLAQIRKDTFMVGPALATLIPCLMVLLAFYPRIY</sequence>
<feature type="transmembrane region" description="Helical" evidence="1">
    <location>
        <begin position="54"/>
        <end position="74"/>
    </location>
</feature>
<keyword evidence="1" id="KW-0472">Membrane</keyword>
<organism evidence="2 3">
    <name type="scientific">Pleurodeles waltl</name>
    <name type="common">Iberian ribbed newt</name>
    <dbReference type="NCBI Taxonomy" id="8319"/>
    <lineage>
        <taxon>Eukaryota</taxon>
        <taxon>Metazoa</taxon>
        <taxon>Chordata</taxon>
        <taxon>Craniata</taxon>
        <taxon>Vertebrata</taxon>
        <taxon>Euteleostomi</taxon>
        <taxon>Amphibia</taxon>
        <taxon>Batrachia</taxon>
        <taxon>Caudata</taxon>
        <taxon>Salamandroidea</taxon>
        <taxon>Salamandridae</taxon>
        <taxon>Pleurodelinae</taxon>
        <taxon>Pleurodeles</taxon>
    </lineage>
</organism>
<dbReference type="AlphaFoldDB" id="A0AAV7SZQ7"/>
<evidence type="ECO:0000313" key="2">
    <source>
        <dbReference type="EMBL" id="KAJ1169648.1"/>
    </source>
</evidence>